<organism evidence="2 3">
    <name type="scientific">Motilibacter deserti</name>
    <dbReference type="NCBI Taxonomy" id="2714956"/>
    <lineage>
        <taxon>Bacteria</taxon>
        <taxon>Bacillati</taxon>
        <taxon>Actinomycetota</taxon>
        <taxon>Actinomycetes</taxon>
        <taxon>Motilibacterales</taxon>
        <taxon>Motilibacteraceae</taxon>
        <taxon>Motilibacter</taxon>
    </lineage>
</organism>
<feature type="transmembrane region" description="Helical" evidence="1">
    <location>
        <begin position="7"/>
        <end position="25"/>
    </location>
</feature>
<evidence type="ECO:0000313" key="3">
    <source>
        <dbReference type="Proteomes" id="UP000800981"/>
    </source>
</evidence>
<comment type="caution">
    <text evidence="2">The sequence shown here is derived from an EMBL/GenBank/DDBJ whole genome shotgun (WGS) entry which is preliminary data.</text>
</comment>
<accession>A0ABX0GY99</accession>
<dbReference type="EMBL" id="JAANNP010000007">
    <property type="protein sequence ID" value="NHC14570.1"/>
    <property type="molecule type" value="Genomic_DNA"/>
</dbReference>
<dbReference type="RefSeq" id="WP_166282220.1">
    <property type="nucleotide sequence ID" value="NZ_JAANNP010000007.1"/>
</dbReference>
<evidence type="ECO:0008006" key="4">
    <source>
        <dbReference type="Google" id="ProtNLM"/>
    </source>
</evidence>
<protein>
    <recommendedName>
        <fullName evidence="4">XapX domain-containing protein</fullName>
    </recommendedName>
</protein>
<gene>
    <name evidence="2" type="ORF">G9H71_12355</name>
</gene>
<feature type="transmembrane region" description="Helical" evidence="1">
    <location>
        <begin position="31"/>
        <end position="50"/>
    </location>
</feature>
<sequence>MRLWQRWFVGAMVLGLVATLTGNYADVLVPRLVGPLLGLVGAVVGLVVEWRRQSQ</sequence>
<reference evidence="2 3" key="1">
    <citation type="submission" date="2020-03" db="EMBL/GenBank/DDBJ databases">
        <title>Two novel Motilibacter sp.</title>
        <authorList>
            <person name="Liu S."/>
        </authorList>
    </citation>
    <scope>NUCLEOTIDE SEQUENCE [LARGE SCALE GENOMIC DNA]</scope>
    <source>
        <strain evidence="2 3">E257</strain>
    </source>
</reference>
<keyword evidence="1" id="KW-0812">Transmembrane</keyword>
<evidence type="ECO:0000313" key="2">
    <source>
        <dbReference type="EMBL" id="NHC14570.1"/>
    </source>
</evidence>
<dbReference type="Proteomes" id="UP000800981">
    <property type="component" value="Unassembled WGS sequence"/>
</dbReference>
<evidence type="ECO:0000256" key="1">
    <source>
        <dbReference type="SAM" id="Phobius"/>
    </source>
</evidence>
<name>A0ABX0GY99_9ACTN</name>
<proteinExistence type="predicted"/>
<keyword evidence="1" id="KW-1133">Transmembrane helix</keyword>
<keyword evidence="1" id="KW-0472">Membrane</keyword>
<keyword evidence="3" id="KW-1185">Reference proteome</keyword>